<evidence type="ECO:0000256" key="2">
    <source>
        <dbReference type="ARBA" id="ARBA00023043"/>
    </source>
</evidence>
<evidence type="ECO:0000313" key="6">
    <source>
        <dbReference type="Proteomes" id="UP000326198"/>
    </source>
</evidence>
<dbReference type="PROSITE" id="PS50088">
    <property type="entry name" value="ANK_REPEAT"/>
    <property type="match status" value="1"/>
</dbReference>
<evidence type="ECO:0000256" key="3">
    <source>
        <dbReference type="PROSITE-ProRule" id="PRU00023"/>
    </source>
</evidence>
<dbReference type="PANTHER" id="PTHR24123">
    <property type="entry name" value="ANKYRIN REPEAT-CONTAINING"/>
    <property type="match status" value="1"/>
</dbReference>
<evidence type="ECO:0000256" key="1">
    <source>
        <dbReference type="ARBA" id="ARBA00022737"/>
    </source>
</evidence>
<dbReference type="PROSITE" id="PS50297">
    <property type="entry name" value="ANK_REP_REGION"/>
    <property type="match status" value="1"/>
</dbReference>
<dbReference type="SUPFAM" id="SSF48403">
    <property type="entry name" value="Ankyrin repeat"/>
    <property type="match status" value="1"/>
</dbReference>
<dbReference type="SMART" id="SM00248">
    <property type="entry name" value="ANK"/>
    <property type="match status" value="2"/>
</dbReference>
<dbReference type="Proteomes" id="UP000326198">
    <property type="component" value="Unassembled WGS sequence"/>
</dbReference>
<keyword evidence="2 3" id="KW-0040">ANK repeat</keyword>
<dbReference type="Pfam" id="PF12796">
    <property type="entry name" value="Ank_2"/>
    <property type="match status" value="1"/>
</dbReference>
<feature type="domain" description="F-box" evidence="4">
    <location>
        <begin position="4"/>
        <end position="43"/>
    </location>
</feature>
<proteinExistence type="predicted"/>
<organism evidence="5 6">
    <name type="scientific">Aspergillus bertholletiae</name>
    <dbReference type="NCBI Taxonomy" id="1226010"/>
    <lineage>
        <taxon>Eukaryota</taxon>
        <taxon>Fungi</taxon>
        <taxon>Dikarya</taxon>
        <taxon>Ascomycota</taxon>
        <taxon>Pezizomycotina</taxon>
        <taxon>Eurotiomycetes</taxon>
        <taxon>Eurotiomycetidae</taxon>
        <taxon>Eurotiales</taxon>
        <taxon>Aspergillaceae</taxon>
        <taxon>Aspergillus</taxon>
        <taxon>Aspergillus subgen. Circumdati</taxon>
    </lineage>
</organism>
<name>A0A5N7B6P5_9EURO</name>
<dbReference type="Pfam" id="PF12937">
    <property type="entry name" value="F-box-like"/>
    <property type="match status" value="1"/>
</dbReference>
<dbReference type="InterPro" id="IPR002110">
    <property type="entry name" value="Ankyrin_rpt"/>
</dbReference>
<dbReference type="AlphaFoldDB" id="A0A5N7B6P5"/>
<keyword evidence="1" id="KW-0677">Repeat</keyword>
<dbReference type="InterPro" id="IPR036770">
    <property type="entry name" value="Ankyrin_rpt-contain_sf"/>
</dbReference>
<gene>
    <name evidence="5" type="ORF">BDV26DRAFT_217276</name>
</gene>
<keyword evidence="6" id="KW-1185">Reference proteome</keyword>
<feature type="repeat" description="ANK" evidence="3">
    <location>
        <begin position="189"/>
        <end position="221"/>
    </location>
</feature>
<dbReference type="PANTHER" id="PTHR24123:SF33">
    <property type="entry name" value="PROTEIN HOS4"/>
    <property type="match status" value="1"/>
</dbReference>
<dbReference type="OrthoDB" id="4772757at2759"/>
<protein>
    <recommendedName>
        <fullName evidence="4">F-box domain-containing protein</fullName>
    </recommendedName>
</protein>
<dbReference type="InterPro" id="IPR051165">
    <property type="entry name" value="Multifunctional_ANK_Repeat"/>
</dbReference>
<dbReference type="EMBL" id="ML736226">
    <property type="protein sequence ID" value="KAE8377266.1"/>
    <property type="molecule type" value="Genomic_DNA"/>
</dbReference>
<dbReference type="Gene3D" id="1.25.40.20">
    <property type="entry name" value="Ankyrin repeat-containing domain"/>
    <property type="match status" value="1"/>
</dbReference>
<evidence type="ECO:0000259" key="4">
    <source>
        <dbReference type="Pfam" id="PF12937"/>
    </source>
</evidence>
<accession>A0A5N7B6P5</accession>
<evidence type="ECO:0000313" key="5">
    <source>
        <dbReference type="EMBL" id="KAE8377266.1"/>
    </source>
</evidence>
<dbReference type="InterPro" id="IPR001810">
    <property type="entry name" value="F-box_dom"/>
</dbReference>
<sequence length="242" mass="27968">MHLTDLPNEMLFPIASYLPRQRDVYALLRTNRRLYRTLHDYLYEYNSRYHHGSALAFATKQGNVQLIKKLLEGLETARTRSRAPPAPGWGSEVPAEEQWSEDLDEVEWDSGDENQYPFTRDISAHPLRVAMYSVVDIVQIQKALLAAIEINRQEIVTLLLERGAQANFYRGSLRDDDPIMRRRPDPRTKDPPPLFMAVRCGHADLVKYLLEKGADPDRYRPSPLCRSHRIWTPGATCGHWKT</sequence>
<reference evidence="5 6" key="1">
    <citation type="submission" date="2019-04" db="EMBL/GenBank/DDBJ databases">
        <title>Friends and foes A comparative genomics studyof 23 Aspergillus species from section Flavi.</title>
        <authorList>
            <consortium name="DOE Joint Genome Institute"/>
            <person name="Kjaerbolling I."/>
            <person name="Vesth T."/>
            <person name="Frisvad J.C."/>
            <person name="Nybo J.L."/>
            <person name="Theobald S."/>
            <person name="Kildgaard S."/>
            <person name="Isbrandt T."/>
            <person name="Kuo A."/>
            <person name="Sato A."/>
            <person name="Lyhne E.K."/>
            <person name="Kogle M.E."/>
            <person name="Wiebenga A."/>
            <person name="Kun R.S."/>
            <person name="Lubbers R.J."/>
            <person name="Makela M.R."/>
            <person name="Barry K."/>
            <person name="Chovatia M."/>
            <person name="Clum A."/>
            <person name="Daum C."/>
            <person name="Haridas S."/>
            <person name="He G."/>
            <person name="LaButti K."/>
            <person name="Lipzen A."/>
            <person name="Mondo S."/>
            <person name="Riley R."/>
            <person name="Salamov A."/>
            <person name="Simmons B.A."/>
            <person name="Magnuson J.K."/>
            <person name="Henrissat B."/>
            <person name="Mortensen U.H."/>
            <person name="Larsen T.O."/>
            <person name="Devries R.P."/>
            <person name="Grigoriev I.V."/>
            <person name="Machida M."/>
            <person name="Baker S.E."/>
            <person name="Andersen M.R."/>
        </authorList>
    </citation>
    <scope>NUCLEOTIDE SEQUENCE [LARGE SCALE GENOMIC DNA]</scope>
    <source>
        <strain evidence="5 6">IBT 29228</strain>
    </source>
</reference>